<dbReference type="AlphaFoldDB" id="A0A5V0BEJ9"/>
<comment type="caution">
    <text evidence="2">The sequence shown here is derived from an EMBL/GenBank/DDBJ whole genome shotgun (WGS) entry which is preliminary data.</text>
</comment>
<evidence type="ECO:0000256" key="1">
    <source>
        <dbReference type="SAM" id="MobiDB-lite"/>
    </source>
</evidence>
<gene>
    <name evidence="2" type="ORF">DUU06_25615</name>
</gene>
<sequence>MFKKFNFIDIYLLYVRQIDTSSEYVHIFLFFKHIQLLHVLVLVENENHHRRCRWHGVTKKQPSFSHRSSQPADSVMK</sequence>
<protein>
    <submittedName>
        <fullName evidence="2">Uncharacterized protein</fullName>
    </submittedName>
</protein>
<evidence type="ECO:0000313" key="2">
    <source>
        <dbReference type="EMBL" id="EBS5460921.1"/>
    </source>
</evidence>
<feature type="compositionally biased region" description="Polar residues" evidence="1">
    <location>
        <begin position="60"/>
        <end position="77"/>
    </location>
</feature>
<proteinExistence type="predicted"/>
<reference evidence="2" key="1">
    <citation type="submission" date="2018-07" db="EMBL/GenBank/DDBJ databases">
        <authorList>
            <person name="Ashton P.M."/>
            <person name="Dallman T."/>
            <person name="Nair S."/>
            <person name="De Pinna E."/>
            <person name="Peters T."/>
            <person name="Grant K."/>
        </authorList>
    </citation>
    <scope>NUCLEOTIDE SEQUENCE</scope>
    <source>
        <strain evidence="2">245081</strain>
    </source>
</reference>
<name>A0A5V0BEJ9_SALEN</name>
<feature type="region of interest" description="Disordered" evidence="1">
    <location>
        <begin position="58"/>
        <end position="77"/>
    </location>
</feature>
<accession>A0A5V0BEJ9</accession>
<organism evidence="2">
    <name type="scientific">Salmonella enteritidis</name>
    <dbReference type="NCBI Taxonomy" id="149539"/>
    <lineage>
        <taxon>Bacteria</taxon>
        <taxon>Pseudomonadati</taxon>
        <taxon>Pseudomonadota</taxon>
        <taxon>Gammaproteobacteria</taxon>
        <taxon>Enterobacterales</taxon>
        <taxon>Enterobacteriaceae</taxon>
        <taxon>Salmonella</taxon>
    </lineage>
</organism>
<dbReference type="EMBL" id="AAGVVM010000094">
    <property type="protein sequence ID" value="EBS5460921.1"/>
    <property type="molecule type" value="Genomic_DNA"/>
</dbReference>